<dbReference type="SUPFAM" id="SSF52047">
    <property type="entry name" value="RNI-like"/>
    <property type="match status" value="1"/>
</dbReference>
<dbReference type="EMBL" id="ML170212">
    <property type="protein sequence ID" value="TDL18101.1"/>
    <property type="molecule type" value="Genomic_DNA"/>
</dbReference>
<dbReference type="InterPro" id="IPR032675">
    <property type="entry name" value="LRR_dom_sf"/>
</dbReference>
<dbReference type="AlphaFoldDB" id="A0A4Y7PSQ3"/>
<dbReference type="Proteomes" id="UP000294933">
    <property type="component" value="Unassembled WGS sequence"/>
</dbReference>
<evidence type="ECO:0000313" key="2">
    <source>
        <dbReference type="Proteomes" id="UP000294933"/>
    </source>
</evidence>
<organism evidence="1 2">
    <name type="scientific">Rickenella mellea</name>
    <dbReference type="NCBI Taxonomy" id="50990"/>
    <lineage>
        <taxon>Eukaryota</taxon>
        <taxon>Fungi</taxon>
        <taxon>Dikarya</taxon>
        <taxon>Basidiomycota</taxon>
        <taxon>Agaricomycotina</taxon>
        <taxon>Agaricomycetes</taxon>
        <taxon>Hymenochaetales</taxon>
        <taxon>Rickenellaceae</taxon>
        <taxon>Rickenella</taxon>
    </lineage>
</organism>
<protein>
    <recommendedName>
        <fullName evidence="3">F-box domain-containing protein</fullName>
    </recommendedName>
</protein>
<accession>A0A4Y7PSQ3</accession>
<dbReference type="VEuPathDB" id="FungiDB:BD410DRAFT_509238"/>
<sequence length="225" mass="25262">MIEKECTALSTRTSLNFVTGHWNRIRALSLKLGILFDSHIMALASSWIGSSQGFPSSLENLHIHRHHQYTPFTFLTTLLSQPLPESLKVVHLNRSPIPKHFSNLKRLKRLSLDSTVSASRLTCAQILEILRSSPDLEVLHLRTVVTHTGTSSIKPVSLPCLRHLSLRFCSDVPNEGTQVLLDQLDISPDVCPSDPHNSLTFATSLGLYVKLASLRMFYLNAKWRC</sequence>
<keyword evidence="2" id="KW-1185">Reference proteome</keyword>
<reference evidence="1 2" key="1">
    <citation type="submission" date="2018-06" db="EMBL/GenBank/DDBJ databases">
        <title>A transcriptomic atlas of mushroom development highlights an independent origin of complex multicellularity.</title>
        <authorList>
            <consortium name="DOE Joint Genome Institute"/>
            <person name="Krizsan K."/>
            <person name="Almasi E."/>
            <person name="Merenyi Z."/>
            <person name="Sahu N."/>
            <person name="Viragh M."/>
            <person name="Koszo T."/>
            <person name="Mondo S."/>
            <person name="Kiss B."/>
            <person name="Balint B."/>
            <person name="Kues U."/>
            <person name="Barry K."/>
            <person name="Hegedus J.C."/>
            <person name="Henrissat B."/>
            <person name="Johnson J."/>
            <person name="Lipzen A."/>
            <person name="Ohm R."/>
            <person name="Nagy I."/>
            <person name="Pangilinan J."/>
            <person name="Yan J."/>
            <person name="Xiong Y."/>
            <person name="Grigoriev I.V."/>
            <person name="Hibbett D.S."/>
            <person name="Nagy L.G."/>
        </authorList>
    </citation>
    <scope>NUCLEOTIDE SEQUENCE [LARGE SCALE GENOMIC DNA]</scope>
    <source>
        <strain evidence="1 2">SZMC22713</strain>
    </source>
</reference>
<dbReference type="Gene3D" id="3.80.10.10">
    <property type="entry name" value="Ribonuclease Inhibitor"/>
    <property type="match status" value="1"/>
</dbReference>
<name>A0A4Y7PSQ3_9AGAM</name>
<dbReference type="OrthoDB" id="3226575at2759"/>
<evidence type="ECO:0000313" key="1">
    <source>
        <dbReference type="EMBL" id="TDL18101.1"/>
    </source>
</evidence>
<gene>
    <name evidence="1" type="ORF">BD410DRAFT_509238</name>
</gene>
<evidence type="ECO:0008006" key="3">
    <source>
        <dbReference type="Google" id="ProtNLM"/>
    </source>
</evidence>
<proteinExistence type="predicted"/>